<reference evidence="5 6" key="1">
    <citation type="submission" date="2024-06" db="EMBL/GenBank/DDBJ databases">
        <title>Soil Sphingobacterium thalpophilum.</title>
        <authorList>
            <person name="Yang J."/>
            <person name="Li J."/>
        </authorList>
    </citation>
    <scope>NUCLEOTIDE SEQUENCE [LARGE SCALE GENOMIC DNA]</scope>
    <source>
        <strain evidence="5 6">22g91tb</strain>
    </source>
</reference>
<keyword evidence="6" id="KW-1185">Reference proteome</keyword>
<sequence length="261" mass="30062">MGLIALLPAIDEHDESAFVMHEKSEKLIPLHTHKKGQLGFIEGGIAYITIHDKTYVVPARHYFWIPGGVPHVLRIGHSGTVLRSIYFYTQDDQADAFYSKLGIYPATELLIQMINHTERWDEQHVMKSDYYFDFLVSIKKLLPQLGSDALPIILPITSDERLAPILAYLEQNLAEQITLHDIGDRFYMSERSISRMFQTRLQISFLQYVKTLRMVKAIEMLLKTNKSITDIAFAVGYDTLGSFSNTFYTFTHSRPSDLRRK</sequence>
<keyword evidence="3" id="KW-0804">Transcription</keyword>
<evidence type="ECO:0000256" key="3">
    <source>
        <dbReference type="ARBA" id="ARBA00023163"/>
    </source>
</evidence>
<dbReference type="SUPFAM" id="SSF51182">
    <property type="entry name" value="RmlC-like cupins"/>
    <property type="match status" value="1"/>
</dbReference>
<dbReference type="PANTHER" id="PTHR11019">
    <property type="entry name" value="HTH-TYPE TRANSCRIPTIONAL REGULATOR NIMR"/>
    <property type="match status" value="1"/>
</dbReference>
<dbReference type="InterPro" id="IPR014710">
    <property type="entry name" value="RmlC-like_jellyroll"/>
</dbReference>
<evidence type="ECO:0000313" key="6">
    <source>
        <dbReference type="Proteomes" id="UP001566204"/>
    </source>
</evidence>
<evidence type="ECO:0000313" key="5">
    <source>
        <dbReference type="EMBL" id="MEZ0451844.1"/>
    </source>
</evidence>
<dbReference type="InterPro" id="IPR011051">
    <property type="entry name" value="RmlC_Cupin_sf"/>
</dbReference>
<dbReference type="SUPFAM" id="SSF46689">
    <property type="entry name" value="Homeodomain-like"/>
    <property type="match status" value="2"/>
</dbReference>
<dbReference type="PANTHER" id="PTHR11019:SF199">
    <property type="entry name" value="HTH-TYPE TRANSCRIPTIONAL REGULATOR NIMR"/>
    <property type="match status" value="1"/>
</dbReference>
<evidence type="ECO:0000256" key="2">
    <source>
        <dbReference type="ARBA" id="ARBA00023125"/>
    </source>
</evidence>
<accession>A0ABV4HBI7</accession>
<name>A0ABV4HBI7_9SPHI</name>
<dbReference type="Pfam" id="PF02311">
    <property type="entry name" value="AraC_binding"/>
    <property type="match status" value="1"/>
</dbReference>
<dbReference type="EMBL" id="JBEOQB010000002">
    <property type="protein sequence ID" value="MEZ0451844.1"/>
    <property type="molecule type" value="Genomic_DNA"/>
</dbReference>
<dbReference type="SMART" id="SM00342">
    <property type="entry name" value="HTH_ARAC"/>
    <property type="match status" value="1"/>
</dbReference>
<evidence type="ECO:0000256" key="1">
    <source>
        <dbReference type="ARBA" id="ARBA00023015"/>
    </source>
</evidence>
<dbReference type="InterPro" id="IPR003313">
    <property type="entry name" value="AraC-bd"/>
</dbReference>
<dbReference type="InterPro" id="IPR018060">
    <property type="entry name" value="HTH_AraC"/>
</dbReference>
<dbReference type="Gene3D" id="2.60.120.10">
    <property type="entry name" value="Jelly Rolls"/>
    <property type="match status" value="1"/>
</dbReference>
<proteinExistence type="predicted"/>
<gene>
    <name evidence="5" type="ORF">ABTW24_09575</name>
</gene>
<comment type="caution">
    <text evidence="5">The sequence shown here is derived from an EMBL/GenBank/DDBJ whole genome shotgun (WGS) entry which is preliminary data.</text>
</comment>
<dbReference type="InterPro" id="IPR009057">
    <property type="entry name" value="Homeodomain-like_sf"/>
</dbReference>
<dbReference type="RefSeq" id="WP_265715434.1">
    <property type="nucleotide sequence ID" value="NZ_JBEOQA010000001.1"/>
</dbReference>
<dbReference type="PROSITE" id="PS01124">
    <property type="entry name" value="HTH_ARAC_FAMILY_2"/>
    <property type="match status" value="1"/>
</dbReference>
<dbReference type="Gene3D" id="1.10.10.60">
    <property type="entry name" value="Homeodomain-like"/>
    <property type="match status" value="2"/>
</dbReference>
<organism evidence="5 6">
    <name type="scientific">Sphingobacterium thalpophilum</name>
    <dbReference type="NCBI Taxonomy" id="259"/>
    <lineage>
        <taxon>Bacteria</taxon>
        <taxon>Pseudomonadati</taxon>
        <taxon>Bacteroidota</taxon>
        <taxon>Sphingobacteriia</taxon>
        <taxon>Sphingobacteriales</taxon>
        <taxon>Sphingobacteriaceae</taxon>
        <taxon>Sphingobacterium</taxon>
    </lineage>
</organism>
<feature type="domain" description="HTH araC/xylS-type" evidence="4">
    <location>
        <begin position="163"/>
        <end position="261"/>
    </location>
</feature>
<dbReference type="Pfam" id="PF12833">
    <property type="entry name" value="HTH_18"/>
    <property type="match status" value="1"/>
</dbReference>
<evidence type="ECO:0000259" key="4">
    <source>
        <dbReference type="PROSITE" id="PS01124"/>
    </source>
</evidence>
<keyword evidence="2" id="KW-0238">DNA-binding</keyword>
<dbReference type="Proteomes" id="UP001566204">
    <property type="component" value="Unassembled WGS sequence"/>
</dbReference>
<protein>
    <submittedName>
        <fullName evidence="5">AraC family transcriptional regulator</fullName>
    </submittedName>
</protein>
<keyword evidence="1" id="KW-0805">Transcription regulation</keyword>